<dbReference type="InterPro" id="IPR018499">
    <property type="entry name" value="Tetraspanin/Peripherin"/>
</dbReference>
<comment type="caution">
    <text evidence="10">The sequence shown here is derived from an EMBL/GenBank/DDBJ whole genome shotgun (WGS) entry which is preliminary data.</text>
</comment>
<gene>
    <name evidence="10" type="ORF">BV898_08652</name>
</gene>
<dbReference type="InterPro" id="IPR008952">
    <property type="entry name" value="Tetraspanin_EC2_sf"/>
</dbReference>
<dbReference type="GO" id="GO:0035612">
    <property type="term" value="F:AP-2 adaptor complex binding"/>
    <property type="evidence" value="ECO:0007669"/>
    <property type="project" value="TreeGrafter"/>
</dbReference>
<dbReference type="GO" id="GO:0016020">
    <property type="term" value="C:membrane"/>
    <property type="evidence" value="ECO:0007669"/>
    <property type="project" value="UniProtKB-SubCell"/>
</dbReference>
<keyword evidence="10" id="KW-0808">Transferase</keyword>
<feature type="domain" description="Protein kinase" evidence="8">
    <location>
        <begin position="39"/>
        <end position="317"/>
    </location>
</feature>
<feature type="compositionally biased region" description="Basic residues" evidence="6">
    <location>
        <begin position="1333"/>
        <end position="1342"/>
    </location>
</feature>
<feature type="region of interest" description="Disordered" evidence="6">
    <location>
        <begin position="1321"/>
        <end position="1358"/>
    </location>
</feature>
<feature type="compositionally biased region" description="Basic and acidic residues" evidence="6">
    <location>
        <begin position="571"/>
        <end position="584"/>
    </location>
</feature>
<feature type="compositionally biased region" description="Polar residues" evidence="6">
    <location>
        <begin position="679"/>
        <end position="688"/>
    </location>
</feature>
<organism evidence="10 11">
    <name type="scientific">Hypsibius exemplaris</name>
    <name type="common">Freshwater tardigrade</name>
    <dbReference type="NCBI Taxonomy" id="2072580"/>
    <lineage>
        <taxon>Eukaryota</taxon>
        <taxon>Metazoa</taxon>
        <taxon>Ecdysozoa</taxon>
        <taxon>Tardigrada</taxon>
        <taxon>Eutardigrada</taxon>
        <taxon>Parachela</taxon>
        <taxon>Hypsibioidea</taxon>
        <taxon>Hypsibiidae</taxon>
        <taxon>Hypsibius</taxon>
    </lineage>
</organism>
<dbReference type="PROSITE" id="PS50011">
    <property type="entry name" value="PROTEIN_KINASE_DOM"/>
    <property type="match status" value="1"/>
</dbReference>
<feature type="region of interest" description="Disordered" evidence="6">
    <location>
        <begin position="409"/>
        <end position="524"/>
    </location>
</feature>
<dbReference type="OrthoDB" id="1717591at2759"/>
<feature type="compositionally biased region" description="Basic residues" evidence="6">
    <location>
        <begin position="1488"/>
        <end position="1518"/>
    </location>
</feature>
<dbReference type="InterPro" id="IPR011009">
    <property type="entry name" value="Kinase-like_dom_sf"/>
</dbReference>
<feature type="compositionally biased region" description="Low complexity" evidence="6">
    <location>
        <begin position="695"/>
        <end position="712"/>
    </location>
</feature>
<dbReference type="Proteomes" id="UP000192578">
    <property type="component" value="Unassembled WGS sequence"/>
</dbReference>
<dbReference type="Pfam" id="PF00335">
    <property type="entry name" value="Tetraspanin"/>
    <property type="match status" value="1"/>
</dbReference>
<dbReference type="GO" id="GO:0005737">
    <property type="term" value="C:cytoplasm"/>
    <property type="evidence" value="ECO:0007669"/>
    <property type="project" value="TreeGrafter"/>
</dbReference>
<protein>
    <submittedName>
        <fullName evidence="10">Cyclin-G-associated kinase</fullName>
    </submittedName>
</protein>
<evidence type="ECO:0000256" key="2">
    <source>
        <dbReference type="ARBA" id="ARBA00022692"/>
    </source>
</evidence>
<keyword evidence="10" id="KW-0418">Kinase</keyword>
<dbReference type="GO" id="GO:2000369">
    <property type="term" value="P:regulation of clathrin-dependent endocytosis"/>
    <property type="evidence" value="ECO:0007669"/>
    <property type="project" value="TreeGrafter"/>
</dbReference>
<dbReference type="Pfam" id="PF00069">
    <property type="entry name" value="Pkinase"/>
    <property type="match status" value="1"/>
</dbReference>
<feature type="transmembrane region" description="Helical" evidence="7">
    <location>
        <begin position="1026"/>
        <end position="1047"/>
    </location>
</feature>
<dbReference type="PROSITE" id="PS00108">
    <property type="entry name" value="PROTEIN_KINASE_ST"/>
    <property type="match status" value="1"/>
</dbReference>
<feature type="compositionally biased region" description="Low complexity" evidence="6">
    <location>
        <begin position="720"/>
        <end position="735"/>
    </location>
</feature>
<evidence type="ECO:0000256" key="3">
    <source>
        <dbReference type="ARBA" id="ARBA00022741"/>
    </source>
</evidence>
<dbReference type="FunFam" id="1.10.287.110:FF:000002">
    <property type="entry name" value="putative tyrosine-protein phosphatase auxilin isoform X2"/>
    <property type="match status" value="1"/>
</dbReference>
<feature type="compositionally biased region" description="Polar residues" evidence="6">
    <location>
        <begin position="741"/>
        <end position="755"/>
    </location>
</feature>
<evidence type="ECO:0000256" key="1">
    <source>
        <dbReference type="ARBA" id="ARBA00004141"/>
    </source>
</evidence>
<dbReference type="SUPFAM" id="SSF46565">
    <property type="entry name" value="Chaperone J-domain"/>
    <property type="match status" value="1"/>
</dbReference>
<feature type="compositionally biased region" description="Polar residues" evidence="6">
    <location>
        <begin position="459"/>
        <end position="477"/>
    </location>
</feature>
<dbReference type="Gene3D" id="1.10.287.110">
    <property type="entry name" value="DnaJ domain"/>
    <property type="match status" value="1"/>
</dbReference>
<dbReference type="PROSITE" id="PS50076">
    <property type="entry name" value="DNAJ_2"/>
    <property type="match status" value="1"/>
</dbReference>
<feature type="region of interest" description="Disordered" evidence="6">
    <location>
        <begin position="830"/>
        <end position="849"/>
    </location>
</feature>
<feature type="transmembrane region" description="Helical" evidence="7">
    <location>
        <begin position="1067"/>
        <end position="1086"/>
    </location>
</feature>
<keyword evidence="2 7" id="KW-0812">Transmembrane</keyword>
<dbReference type="SMART" id="SM00220">
    <property type="entry name" value="S_TKc"/>
    <property type="match status" value="1"/>
</dbReference>
<feature type="region of interest" description="Disordered" evidence="6">
    <location>
        <begin position="540"/>
        <end position="801"/>
    </location>
</feature>
<dbReference type="Gene3D" id="1.10.510.10">
    <property type="entry name" value="Transferase(Phosphotransferase) domain 1"/>
    <property type="match status" value="1"/>
</dbReference>
<evidence type="ECO:0000259" key="9">
    <source>
        <dbReference type="PROSITE" id="PS50076"/>
    </source>
</evidence>
<dbReference type="InterPro" id="IPR036869">
    <property type="entry name" value="J_dom_sf"/>
</dbReference>
<feature type="compositionally biased region" description="Polar residues" evidence="6">
    <location>
        <begin position="603"/>
        <end position="622"/>
    </location>
</feature>
<feature type="compositionally biased region" description="Polar residues" evidence="6">
    <location>
        <begin position="423"/>
        <end position="435"/>
    </location>
</feature>
<dbReference type="GO" id="GO:0004674">
    <property type="term" value="F:protein serine/threonine kinase activity"/>
    <property type="evidence" value="ECO:0007669"/>
    <property type="project" value="TreeGrafter"/>
</dbReference>
<feature type="transmembrane region" description="Helical" evidence="7">
    <location>
        <begin position="1261"/>
        <end position="1283"/>
    </location>
</feature>
<feature type="domain" description="J" evidence="9">
    <location>
        <begin position="938"/>
        <end position="1008"/>
    </location>
</feature>
<accession>A0A1W0WPX3</accession>
<evidence type="ECO:0000256" key="5">
    <source>
        <dbReference type="ARBA" id="ARBA00023136"/>
    </source>
</evidence>
<reference evidence="11" key="1">
    <citation type="submission" date="2017-01" db="EMBL/GenBank/DDBJ databases">
        <title>Comparative genomics of anhydrobiosis in the tardigrade Hypsibius dujardini.</title>
        <authorList>
            <person name="Yoshida Y."/>
            <person name="Koutsovoulos G."/>
            <person name="Laetsch D."/>
            <person name="Stevens L."/>
            <person name="Kumar S."/>
            <person name="Horikawa D."/>
            <person name="Ishino K."/>
            <person name="Komine S."/>
            <person name="Tomita M."/>
            <person name="Blaxter M."/>
            <person name="Arakawa K."/>
        </authorList>
    </citation>
    <scope>NUCLEOTIDE SEQUENCE [LARGE SCALE GENOMIC DNA]</scope>
    <source>
        <strain evidence="11">Z151</strain>
    </source>
</reference>
<keyword evidence="4 7" id="KW-1133">Transmembrane helix</keyword>
<proteinExistence type="predicted"/>
<dbReference type="InterPro" id="IPR008271">
    <property type="entry name" value="Ser/Thr_kinase_AS"/>
</dbReference>
<name>A0A1W0WPX3_HYPEX</name>
<feature type="compositionally biased region" description="Basic residues" evidence="6">
    <location>
        <begin position="1468"/>
        <end position="1480"/>
    </location>
</feature>
<dbReference type="InterPro" id="IPR001623">
    <property type="entry name" value="DnaJ_domain"/>
</dbReference>
<evidence type="ECO:0000256" key="6">
    <source>
        <dbReference type="SAM" id="MobiDB-lite"/>
    </source>
</evidence>
<evidence type="ECO:0000313" key="11">
    <source>
        <dbReference type="Proteomes" id="UP000192578"/>
    </source>
</evidence>
<feature type="compositionally biased region" description="Pro residues" evidence="6">
    <location>
        <begin position="484"/>
        <end position="495"/>
    </location>
</feature>
<dbReference type="GO" id="GO:0005524">
    <property type="term" value="F:ATP binding"/>
    <property type="evidence" value="ECO:0007669"/>
    <property type="project" value="InterPro"/>
</dbReference>
<evidence type="ECO:0000256" key="7">
    <source>
        <dbReference type="SAM" id="Phobius"/>
    </source>
</evidence>
<keyword evidence="3" id="KW-0547">Nucleotide-binding</keyword>
<comment type="subcellular location">
    <subcellularLocation>
        <location evidence="1">Membrane</location>
        <topology evidence="1">Multi-pass membrane protein</topology>
    </subcellularLocation>
</comment>
<keyword evidence="5 7" id="KW-0472">Membrane</keyword>
<dbReference type="GO" id="GO:0045747">
    <property type="term" value="P:positive regulation of Notch signaling pathway"/>
    <property type="evidence" value="ECO:0007669"/>
    <property type="project" value="TreeGrafter"/>
</dbReference>
<dbReference type="InterPro" id="IPR000719">
    <property type="entry name" value="Prot_kinase_dom"/>
</dbReference>
<feature type="transmembrane region" description="Helical" evidence="7">
    <location>
        <begin position="1106"/>
        <end position="1127"/>
    </location>
</feature>
<dbReference type="PANTHER" id="PTHR22967">
    <property type="entry name" value="SERINE/THREONINE PROTEIN KINASE"/>
    <property type="match status" value="1"/>
</dbReference>
<dbReference type="SUPFAM" id="SSF56112">
    <property type="entry name" value="Protein kinase-like (PK-like)"/>
    <property type="match status" value="1"/>
</dbReference>
<evidence type="ECO:0000256" key="4">
    <source>
        <dbReference type="ARBA" id="ARBA00022989"/>
    </source>
</evidence>
<dbReference type="Gene3D" id="1.10.1450.10">
    <property type="entry name" value="Tetraspanin"/>
    <property type="match status" value="1"/>
</dbReference>
<dbReference type="PANTHER" id="PTHR22967:SF105">
    <property type="entry name" value="CYCLIN-G-ASSOCIATED KINASE"/>
    <property type="match status" value="1"/>
</dbReference>
<evidence type="ECO:0000259" key="8">
    <source>
        <dbReference type="PROSITE" id="PS50011"/>
    </source>
</evidence>
<sequence>MGEFLRSALDYIGGGQAGAAVKDDTDLVGNIVEIEAKRYRVKRLLAEGGFAYVYLVQDVESGKDYALKRLLAHDDEVAKAIKQEIKFLKKLNGHPNIIEYNAAALCKRGENANIEEYLILTEFCGGGQIVDLLKNKDMPLTVPDVLTIFYQTCKAVQHLHKQTPLIIHRDLKVENLLIGNDRKVKLCDFGSATVTTHAPDMSWDSLRRNLVEEEMTRNTTPMYRAPEMLDLYNNYPINEKLDVWALGCCLYVLCYMVHPFEDSAKLRILNAKYTFPPSRTFEVFNDLIARLLKIDPTQRPSVNTILEDVASMADAFGVDTNRALTVKIPSPVVDTAATAAALGAAARPGNSRSDVNSQQAAPGFGQAPAAAGMFGGMGGGLLSNIKKGGLSIVKNIQQTAAMVKDELNAGVAPRPGSGGGPLQTRQSQTRANNQDGKFVSYANERPQTSSDSIYERKISQQSSSSNDYNKDLQPNQTRVVAPESPRPAPPRPPRSPQVQARSADTTSRPPRPPSLSPSLEDFPHVSGELLRSPEEDLLGLGAADSQPTVSQPEVSEAHFTSLRDTSSNSSVKEHESSRTTKEYTVDLLGLGGGEVSAPPKAPINNQALNQSTPPSAGANQPIKSMPPAASGSDLDWLSEPTHTTQVMPPVQPKQDDWFASLSAGPSSESAKASPLISPNAPQMMTQGRASPLLFPQSSSGSPHLGSSSRPGSNHSLNALAGVGKSSAAGPPAADPFGDLLGTSSGDAGKSSSVLNPTMADLPRPGSGSNLAGMKRDPFADLGNFGGGGGVSAPVRPQQPQPMPTNTAGFSMRTPSPSIRDVRPVFGAAPSGPQRFATPAAPSVQRPDYSQFRPTTAKDAPYLVKPPAPDLGKGFFEDFLPSELQNSHKKPTTMKQQLAESLTGTVDPDVLKIREWTEGKRRNIRALLCSMSNVLWEGTSWKGAGMHELISADQVKKVYRKAVLVVHPDKLGGSPHEALAKLIFMELNDAWNVRAAANPSSRPSFGSFMALLVINLSERGRNNFGRLGAVINLLLVLLGLTIVGMTLFIRARIQAKLQLLENYNGAGFVYFLLVCGLMVTLTSAVGIKIFLDLGAYDTRFRWESQTRLYGLIVIVTALIIFCGTIVVFTHQATMKKYFETGLRTAIDRYSKSASIKKTVDQMQLEFQCCGSKGVQDWWTVPWIDNAYLDLKDAKIRHALRDGVYMGDHVPFSCCSGKAVRPCVHRHVNASQTGYTWPKDSTLSATGCAAALASEFGKTTLNVTGYIVMTTFFMMLFSLVLLKLLSTAISNTYPWGDPEGEAPTWLLETCPIGLCNAETPEPPDDLPVFMPSAKRPFKKRKTSKKTSGIGNDDDDSKGDEAPLLKKVSKLVTQPAENIGGVPVGNGGIKIPVKLGGEGTNPGKKVQGKPVLNLYGDSDDEVFVKPVGKTVHETDEDDNEDYKGGMGGGEGGGGLQGKHDDKKDKDEAKHKKDKAARAKKKSKEKLEPKKKGVIKAKKKGRSASKSQKKKPKKKKASKKRK</sequence>
<dbReference type="SUPFAM" id="SSF48652">
    <property type="entry name" value="Tetraspanin"/>
    <property type="match status" value="1"/>
</dbReference>
<dbReference type="EMBL" id="MTYJ01000063">
    <property type="protein sequence ID" value="OQV17255.1"/>
    <property type="molecule type" value="Genomic_DNA"/>
</dbReference>
<feature type="compositionally biased region" description="Basic and acidic residues" evidence="6">
    <location>
        <begin position="1454"/>
        <end position="1467"/>
    </location>
</feature>
<feature type="compositionally biased region" description="Gly residues" evidence="6">
    <location>
        <begin position="1441"/>
        <end position="1453"/>
    </location>
</feature>
<evidence type="ECO:0000313" key="10">
    <source>
        <dbReference type="EMBL" id="OQV17255.1"/>
    </source>
</evidence>
<keyword evidence="11" id="KW-1185">Reference proteome</keyword>
<dbReference type="CDD" id="cd06257">
    <property type="entry name" value="DnaJ"/>
    <property type="match status" value="1"/>
</dbReference>
<feature type="region of interest" description="Disordered" evidence="6">
    <location>
        <begin position="1423"/>
        <end position="1518"/>
    </location>
</feature>